<feature type="region of interest" description="Disordered" evidence="1">
    <location>
        <begin position="149"/>
        <end position="174"/>
    </location>
</feature>
<protein>
    <recommendedName>
        <fullName evidence="5">Chromatin target of PRMT1 protein C-terminal domain-containing protein</fullName>
    </recommendedName>
</protein>
<evidence type="ECO:0000313" key="3">
    <source>
        <dbReference type="EnsemblMetazoa" id="KAF7496349.1"/>
    </source>
</evidence>
<feature type="compositionally biased region" description="Basic residues" evidence="1">
    <location>
        <begin position="161"/>
        <end position="174"/>
    </location>
</feature>
<reference evidence="4" key="1">
    <citation type="journal article" date="2020" name="PLoS Negl. Trop. Dis.">
        <title>High-quality nuclear genome for Sarcoptes scabiei-A critical resource for a neglected parasite.</title>
        <authorList>
            <person name="Korhonen P.K."/>
            <person name="Gasser R.B."/>
            <person name="Ma G."/>
            <person name="Wang T."/>
            <person name="Stroehlein A.J."/>
            <person name="Young N.D."/>
            <person name="Ang C.S."/>
            <person name="Fernando D.D."/>
            <person name="Lu H.C."/>
            <person name="Taylor S."/>
            <person name="Reynolds S.L."/>
            <person name="Mofiz E."/>
            <person name="Najaraj S.H."/>
            <person name="Gowda H."/>
            <person name="Madugundu A."/>
            <person name="Renuse S."/>
            <person name="Holt D."/>
            <person name="Pandey A."/>
            <person name="Papenfuss A.T."/>
            <person name="Fischer K."/>
        </authorList>
    </citation>
    <scope>NUCLEOTIDE SEQUENCE [LARGE SCALE GENOMIC DNA]</scope>
</reference>
<accession>A0A834VI32</accession>
<dbReference type="OMA" id="ARTPNIM"/>
<proteinExistence type="predicted"/>
<evidence type="ECO:0000256" key="1">
    <source>
        <dbReference type="SAM" id="MobiDB-lite"/>
    </source>
</evidence>
<sequence>MLSHKAGTRMTLSDRFKLIRQEQQNRKIMVNPLIESPNPDRVMKNYLNTVSDFGRPSAVLRKASERNRKLALQMANNVALMNEFNQRLILPEFPIGTLEMDKILPDVHSRLGLMRNRLNSSLGKGDIKSRLGRRPISQRLGLSQPLKSRMRSVPTNNVQRSRSRKILSKNKSRIGVRQTKKLSNKINTKINRRKVNRLTVESLNQELDVYMSSFGN</sequence>
<gene>
    <name evidence="2" type="ORF">SSS_5266</name>
</gene>
<reference evidence="3" key="3">
    <citation type="submission" date="2022-06" db="UniProtKB">
        <authorList>
            <consortium name="EnsemblMetazoa"/>
        </authorList>
    </citation>
    <scope>IDENTIFICATION</scope>
</reference>
<dbReference type="EMBL" id="WVUK01000012">
    <property type="protein sequence ID" value="KAF7496349.1"/>
    <property type="molecule type" value="Genomic_DNA"/>
</dbReference>
<dbReference type="AlphaFoldDB" id="A0A834VI32"/>
<name>A0A834VI32_SARSC</name>
<keyword evidence="4" id="KW-1185">Reference proteome</keyword>
<organism evidence="2">
    <name type="scientific">Sarcoptes scabiei</name>
    <name type="common">Itch mite</name>
    <name type="synonym">Acarus scabiei</name>
    <dbReference type="NCBI Taxonomy" id="52283"/>
    <lineage>
        <taxon>Eukaryota</taxon>
        <taxon>Metazoa</taxon>
        <taxon>Ecdysozoa</taxon>
        <taxon>Arthropoda</taxon>
        <taxon>Chelicerata</taxon>
        <taxon>Arachnida</taxon>
        <taxon>Acari</taxon>
        <taxon>Acariformes</taxon>
        <taxon>Sarcoptiformes</taxon>
        <taxon>Astigmata</taxon>
        <taxon>Psoroptidia</taxon>
        <taxon>Sarcoptoidea</taxon>
        <taxon>Sarcoptidae</taxon>
        <taxon>Sarcoptinae</taxon>
        <taxon>Sarcoptes</taxon>
    </lineage>
</organism>
<dbReference type="EnsemblMetazoa" id="SSS_5266s_mrna">
    <property type="protein sequence ID" value="KAF7496349.1"/>
    <property type="gene ID" value="SSS_5266"/>
</dbReference>
<evidence type="ECO:0008006" key="5">
    <source>
        <dbReference type="Google" id="ProtNLM"/>
    </source>
</evidence>
<reference evidence="2" key="2">
    <citation type="submission" date="2020-01" db="EMBL/GenBank/DDBJ databases">
        <authorList>
            <person name="Korhonen P.K.K."/>
            <person name="Guangxu M.G."/>
            <person name="Wang T.W."/>
            <person name="Stroehlein A.J.S."/>
            <person name="Young N.D."/>
            <person name="Ang C.-S.A."/>
            <person name="Fernando D.W.F."/>
            <person name="Lu H.L."/>
            <person name="Taylor S.T."/>
            <person name="Ehtesham M.E.M."/>
            <person name="Najaraj S.H.N."/>
            <person name="Harsha G.H.G."/>
            <person name="Madugundu A.M."/>
            <person name="Renuse S.R."/>
            <person name="Holt D.H."/>
            <person name="Pandey A.P."/>
            <person name="Papenfuss A.P."/>
            <person name="Gasser R.B.G."/>
            <person name="Fischer K.F."/>
        </authorList>
    </citation>
    <scope>NUCLEOTIDE SEQUENCE</scope>
    <source>
        <strain evidence="2">SSS_KF_BRIS2020</strain>
    </source>
</reference>
<evidence type="ECO:0000313" key="4">
    <source>
        <dbReference type="Proteomes" id="UP000070412"/>
    </source>
</evidence>
<evidence type="ECO:0000313" key="2">
    <source>
        <dbReference type="EMBL" id="KAF7496349.1"/>
    </source>
</evidence>
<dbReference type="Proteomes" id="UP000070412">
    <property type="component" value="Unassembled WGS sequence"/>
</dbReference>